<dbReference type="Proteomes" id="UP000806285">
    <property type="component" value="Unassembled WGS sequence"/>
</dbReference>
<keyword evidence="2" id="KW-1185">Reference proteome</keyword>
<dbReference type="InterPro" id="IPR012899">
    <property type="entry name" value="LTXXQ"/>
</dbReference>
<accession>A0ABR9S3T3</accession>
<sequence length="157" mass="17747">MRPWIKRTLFGLFGATVALGGLTACGHRHGHERLSSMSVEDQAQLRQKVVDRVARRLDLDPEQKQRLDTLAVRLNEQRLALRGAGDPRAEVRSLVASERFDRQKAQAMLGQKMAAVQAGSPEVIAAFGDFFDSLNPSQQAQVRDFLQHRHHGWWRRG</sequence>
<dbReference type="EMBL" id="JADDIV010000003">
    <property type="protein sequence ID" value="MBE7368165.1"/>
    <property type="molecule type" value="Genomic_DNA"/>
</dbReference>
<proteinExistence type="predicted"/>
<dbReference type="RefSeq" id="WP_193676774.1">
    <property type="nucleotide sequence ID" value="NZ_JADDIV010000003.1"/>
</dbReference>
<evidence type="ECO:0000313" key="1">
    <source>
        <dbReference type="EMBL" id="MBE7368165.1"/>
    </source>
</evidence>
<protein>
    <submittedName>
        <fullName evidence="1">Spy/CpxP family protein refolding chaperone</fullName>
    </submittedName>
</protein>
<organism evidence="1 2">
    <name type="scientific">Ramlibacter pallidus</name>
    <dbReference type="NCBI Taxonomy" id="2780087"/>
    <lineage>
        <taxon>Bacteria</taxon>
        <taxon>Pseudomonadati</taxon>
        <taxon>Pseudomonadota</taxon>
        <taxon>Betaproteobacteria</taxon>
        <taxon>Burkholderiales</taxon>
        <taxon>Comamonadaceae</taxon>
        <taxon>Ramlibacter</taxon>
    </lineage>
</organism>
<dbReference type="PROSITE" id="PS51257">
    <property type="entry name" value="PROKAR_LIPOPROTEIN"/>
    <property type="match status" value="1"/>
</dbReference>
<name>A0ABR9S3T3_9BURK</name>
<evidence type="ECO:0000313" key="2">
    <source>
        <dbReference type="Proteomes" id="UP000806285"/>
    </source>
</evidence>
<gene>
    <name evidence="1" type="ORF">IM787_11360</name>
</gene>
<dbReference type="Gene3D" id="1.20.120.1490">
    <property type="match status" value="1"/>
</dbReference>
<dbReference type="Pfam" id="PF07813">
    <property type="entry name" value="LTXXQ"/>
    <property type="match status" value="1"/>
</dbReference>
<reference evidence="1 2" key="1">
    <citation type="submission" date="2020-10" db="EMBL/GenBank/DDBJ databases">
        <title>Ramlibacter sp. HM2 16S ribosomal RNA gene Genome sequencing and assembly.</title>
        <authorList>
            <person name="Kang M."/>
        </authorList>
    </citation>
    <scope>NUCLEOTIDE SEQUENCE [LARGE SCALE GENOMIC DNA]</scope>
    <source>
        <strain evidence="1 2">HM2</strain>
    </source>
</reference>
<comment type="caution">
    <text evidence="1">The sequence shown here is derived from an EMBL/GenBank/DDBJ whole genome shotgun (WGS) entry which is preliminary data.</text>
</comment>